<keyword evidence="2" id="KW-1185">Reference proteome</keyword>
<dbReference type="EMBL" id="RYZH01000017">
    <property type="protein sequence ID" value="RUL87765.1"/>
    <property type="molecule type" value="Genomic_DNA"/>
</dbReference>
<dbReference type="AlphaFoldDB" id="A0A432MKU9"/>
<sequence length="111" mass="11959">MGIRSAGRGVVAALAAGLIAVAAGGIGCGRSPEMGADEEVFRTVDAMYTAVSLRDVGQLSRNAEAIDRLHREGRLPDAAHRALGRIVDRAEQGDWEAARSRLRDFMLDQRR</sequence>
<evidence type="ECO:0000313" key="1">
    <source>
        <dbReference type="EMBL" id="RUL87765.1"/>
    </source>
</evidence>
<name>A0A432MKU9_9BACT</name>
<organism evidence="1 2">
    <name type="scientific">Tautonia sociabilis</name>
    <dbReference type="NCBI Taxonomy" id="2080755"/>
    <lineage>
        <taxon>Bacteria</taxon>
        <taxon>Pseudomonadati</taxon>
        <taxon>Planctomycetota</taxon>
        <taxon>Planctomycetia</taxon>
        <taxon>Isosphaerales</taxon>
        <taxon>Isosphaeraceae</taxon>
        <taxon>Tautonia</taxon>
    </lineage>
</organism>
<dbReference type="PROSITE" id="PS51257">
    <property type="entry name" value="PROKAR_LIPOPROTEIN"/>
    <property type="match status" value="1"/>
</dbReference>
<comment type="caution">
    <text evidence="1">The sequence shown here is derived from an EMBL/GenBank/DDBJ whole genome shotgun (WGS) entry which is preliminary data.</text>
</comment>
<gene>
    <name evidence="1" type="ORF">TsocGM_10405</name>
</gene>
<accession>A0A432MKU9</accession>
<dbReference type="Proteomes" id="UP000280296">
    <property type="component" value="Unassembled WGS sequence"/>
</dbReference>
<protein>
    <submittedName>
        <fullName evidence="1">Uncharacterized protein</fullName>
    </submittedName>
</protein>
<dbReference type="OrthoDB" id="288512at2"/>
<evidence type="ECO:0000313" key="2">
    <source>
        <dbReference type="Proteomes" id="UP000280296"/>
    </source>
</evidence>
<dbReference type="RefSeq" id="WP_126725258.1">
    <property type="nucleotide sequence ID" value="NZ_RYZH01000017.1"/>
</dbReference>
<reference evidence="1 2" key="2">
    <citation type="submission" date="2019-01" db="EMBL/GenBank/DDBJ databases">
        <title>Tautonia sociabilis, a novel thermotolerant planctomycete of Isosphaeraceae family, isolated from a 4000 m deep subterranean habitat.</title>
        <authorList>
            <person name="Kovaleva O.L."/>
            <person name="Elcheninov A.G."/>
            <person name="Van Heerden E."/>
            <person name="Toshchakov S.V."/>
            <person name="Novikov A."/>
            <person name="Bonch-Osmolovskaya E.A."/>
            <person name="Kublanov I.V."/>
        </authorList>
    </citation>
    <scope>NUCLEOTIDE SEQUENCE [LARGE SCALE GENOMIC DNA]</scope>
    <source>
        <strain evidence="1 2">GM2012</strain>
    </source>
</reference>
<proteinExistence type="predicted"/>
<reference evidence="1 2" key="1">
    <citation type="submission" date="2018-12" db="EMBL/GenBank/DDBJ databases">
        <authorList>
            <person name="Toschakov S.V."/>
        </authorList>
    </citation>
    <scope>NUCLEOTIDE SEQUENCE [LARGE SCALE GENOMIC DNA]</scope>
    <source>
        <strain evidence="1 2">GM2012</strain>
    </source>
</reference>